<sequence length="58" mass="6545">MLHTGNIRSHGSKRSNLEMKKSTEEGGLKRAAFGQTPEEVFIRTFCLWHNGIRPTSSD</sequence>
<reference evidence="1" key="1">
    <citation type="submission" date="2021-06" db="EMBL/GenBank/DDBJ databases">
        <authorList>
            <person name="Kallberg Y."/>
            <person name="Tangrot J."/>
            <person name="Rosling A."/>
        </authorList>
    </citation>
    <scope>NUCLEOTIDE SEQUENCE</scope>
    <source>
        <strain evidence="1">28 12/20/2015</strain>
    </source>
</reference>
<protein>
    <submittedName>
        <fullName evidence="1">17287_t:CDS:1</fullName>
    </submittedName>
</protein>
<organism evidence="1 2">
    <name type="scientific">Cetraspora pellucida</name>
    <dbReference type="NCBI Taxonomy" id="1433469"/>
    <lineage>
        <taxon>Eukaryota</taxon>
        <taxon>Fungi</taxon>
        <taxon>Fungi incertae sedis</taxon>
        <taxon>Mucoromycota</taxon>
        <taxon>Glomeromycotina</taxon>
        <taxon>Glomeromycetes</taxon>
        <taxon>Diversisporales</taxon>
        <taxon>Gigasporaceae</taxon>
        <taxon>Cetraspora</taxon>
    </lineage>
</organism>
<evidence type="ECO:0000313" key="2">
    <source>
        <dbReference type="Proteomes" id="UP000789366"/>
    </source>
</evidence>
<name>A0ACA9KS77_9GLOM</name>
<dbReference type="EMBL" id="CAJVPW010001685">
    <property type="protein sequence ID" value="CAG8489841.1"/>
    <property type="molecule type" value="Genomic_DNA"/>
</dbReference>
<gene>
    <name evidence="1" type="ORF">SPELUC_LOCUS2511</name>
</gene>
<proteinExistence type="predicted"/>
<accession>A0ACA9KS77</accession>
<comment type="caution">
    <text evidence="1">The sequence shown here is derived from an EMBL/GenBank/DDBJ whole genome shotgun (WGS) entry which is preliminary data.</text>
</comment>
<dbReference type="Proteomes" id="UP000789366">
    <property type="component" value="Unassembled WGS sequence"/>
</dbReference>
<evidence type="ECO:0000313" key="1">
    <source>
        <dbReference type="EMBL" id="CAG8489841.1"/>
    </source>
</evidence>
<keyword evidence="2" id="KW-1185">Reference proteome</keyword>